<accession>A0ACC0A9B0</accession>
<comment type="caution">
    <text evidence="1">The sequence shown here is derived from an EMBL/GenBank/DDBJ whole genome shotgun (WGS) entry which is preliminary data.</text>
</comment>
<protein>
    <submittedName>
        <fullName evidence="1">Uncharacterized protein</fullName>
    </submittedName>
</protein>
<dbReference type="EMBL" id="CM044706">
    <property type="protein sequence ID" value="KAI5657356.1"/>
    <property type="molecule type" value="Genomic_DNA"/>
</dbReference>
<organism evidence="1 2">
    <name type="scientific">Catharanthus roseus</name>
    <name type="common">Madagascar periwinkle</name>
    <name type="synonym">Vinca rosea</name>
    <dbReference type="NCBI Taxonomy" id="4058"/>
    <lineage>
        <taxon>Eukaryota</taxon>
        <taxon>Viridiplantae</taxon>
        <taxon>Streptophyta</taxon>
        <taxon>Embryophyta</taxon>
        <taxon>Tracheophyta</taxon>
        <taxon>Spermatophyta</taxon>
        <taxon>Magnoliopsida</taxon>
        <taxon>eudicotyledons</taxon>
        <taxon>Gunneridae</taxon>
        <taxon>Pentapetalae</taxon>
        <taxon>asterids</taxon>
        <taxon>lamiids</taxon>
        <taxon>Gentianales</taxon>
        <taxon>Apocynaceae</taxon>
        <taxon>Rauvolfioideae</taxon>
        <taxon>Vinceae</taxon>
        <taxon>Catharanthinae</taxon>
        <taxon>Catharanthus</taxon>
    </lineage>
</organism>
<evidence type="ECO:0000313" key="1">
    <source>
        <dbReference type="EMBL" id="KAI5657356.1"/>
    </source>
</evidence>
<gene>
    <name evidence="1" type="ORF">M9H77_26149</name>
</gene>
<evidence type="ECO:0000313" key="2">
    <source>
        <dbReference type="Proteomes" id="UP001060085"/>
    </source>
</evidence>
<name>A0ACC0A9B0_CATRO</name>
<proteinExistence type="predicted"/>
<sequence length="220" mass="25206">MGFVLDIRTAVDGKRGERITEKSVALQKKRKETVAPIVKKMVHIYDESTLSPEALYKYYVAVKKFGGDIVTCEKKKILIYDSMRNVTTKAPKKALVISLRLGLHESLQAGYSNQYKHYTDTFPIEVVNWCLQQTNNHDCGVYVIKFIDNIENLNLQFQLKLGNLWIAHNLFFHPSPLPLCGCGWRVLKIIKTSLKNLNRPYYSCPKISVSDNLNVLLINE</sequence>
<reference evidence="2" key="1">
    <citation type="journal article" date="2023" name="Nat. Plants">
        <title>Single-cell RNA sequencing provides a high-resolution roadmap for understanding the multicellular compartmentation of specialized metabolism.</title>
        <authorList>
            <person name="Sun S."/>
            <person name="Shen X."/>
            <person name="Li Y."/>
            <person name="Li Y."/>
            <person name="Wang S."/>
            <person name="Li R."/>
            <person name="Zhang H."/>
            <person name="Shen G."/>
            <person name="Guo B."/>
            <person name="Wei J."/>
            <person name="Xu J."/>
            <person name="St-Pierre B."/>
            <person name="Chen S."/>
            <person name="Sun C."/>
        </authorList>
    </citation>
    <scope>NUCLEOTIDE SEQUENCE [LARGE SCALE GENOMIC DNA]</scope>
</reference>
<keyword evidence="2" id="KW-1185">Reference proteome</keyword>
<dbReference type="Proteomes" id="UP001060085">
    <property type="component" value="Linkage Group LG06"/>
</dbReference>